<evidence type="ECO:0000313" key="2">
    <source>
        <dbReference type="Proteomes" id="UP000516173"/>
    </source>
</evidence>
<evidence type="ECO:0000313" key="1">
    <source>
        <dbReference type="EMBL" id="BCK52468.1"/>
    </source>
</evidence>
<name>A0A7G1KBB4_9NOCA</name>
<dbReference type="KEGG" id="nwl:NWFMUON74_02400"/>
<reference evidence="1 2" key="1">
    <citation type="submission" date="2020-08" db="EMBL/GenBank/DDBJ databases">
        <title>Genome Sequencing of Nocardia wallacei strain FMUON74 and assembly.</title>
        <authorList>
            <person name="Toyokawa M."/>
            <person name="Uesaka K."/>
        </authorList>
    </citation>
    <scope>NUCLEOTIDE SEQUENCE [LARGE SCALE GENOMIC DNA]</scope>
    <source>
        <strain evidence="1 2">FMUON74</strain>
    </source>
</reference>
<protein>
    <submittedName>
        <fullName evidence="1">Uncharacterized protein</fullName>
    </submittedName>
</protein>
<accession>A0A7G1KBB4</accession>
<dbReference type="EMBL" id="AP023396">
    <property type="protein sequence ID" value="BCK52468.1"/>
    <property type="molecule type" value="Genomic_DNA"/>
</dbReference>
<dbReference type="AlphaFoldDB" id="A0A7G1KBB4"/>
<proteinExistence type="predicted"/>
<dbReference type="Proteomes" id="UP000516173">
    <property type="component" value="Chromosome"/>
</dbReference>
<keyword evidence="2" id="KW-1185">Reference proteome</keyword>
<organism evidence="1 2">
    <name type="scientific">Nocardia wallacei</name>
    <dbReference type="NCBI Taxonomy" id="480035"/>
    <lineage>
        <taxon>Bacteria</taxon>
        <taxon>Bacillati</taxon>
        <taxon>Actinomycetota</taxon>
        <taxon>Actinomycetes</taxon>
        <taxon>Mycobacteriales</taxon>
        <taxon>Nocardiaceae</taxon>
        <taxon>Nocardia</taxon>
    </lineage>
</organism>
<sequence length="111" mass="11821">MNRYIRPTKHSGNHNIAGDGGMPVVWPVWSGADGAAVDRCVGFAERAGHHGIPVNRLVWSAARADDCGRPVGWRIRFSERVGEGRTAVARRSGFSKRAGGVPVCGWVGVSG</sequence>
<gene>
    <name evidence="1" type="ORF">NWFMUON74_02400</name>
</gene>